<dbReference type="InterPro" id="IPR047865">
    <property type="entry name" value="Ribosomal_uL10_bac_type"/>
</dbReference>
<sequence>MTKAEKAVVIKELSEKFKETSNFYFTDASGLTVAEVNNFRQKCFDNGVEYKVVKNTLIRKALETVDADFSSLNDEVLTGFSGVMFTGAENANVPAKIIKEFKKADSADRPKLKGASIDYDLFIGEEHLSMLATLKSKNELIGEVIGLLQSPAKNVVSALQSGGQTLSGLVKTLSER</sequence>
<protein>
    <recommendedName>
        <fullName evidence="5 6">Large ribosomal subunit protein uL10</fullName>
    </recommendedName>
</protein>
<dbReference type="STRING" id="692418.SAMN04488029_2962"/>
<dbReference type="Pfam" id="PF00466">
    <property type="entry name" value="Ribosomal_L10"/>
    <property type="match status" value="1"/>
</dbReference>
<dbReference type="InterPro" id="IPR022973">
    <property type="entry name" value="Ribosomal_uL10_bac"/>
</dbReference>
<evidence type="ECO:0000256" key="1">
    <source>
        <dbReference type="ARBA" id="ARBA00002633"/>
    </source>
</evidence>
<dbReference type="Gene3D" id="3.30.70.1730">
    <property type="match status" value="1"/>
</dbReference>
<proteinExistence type="inferred from homology"/>
<evidence type="ECO:0000256" key="3">
    <source>
        <dbReference type="ARBA" id="ARBA00022980"/>
    </source>
</evidence>
<evidence type="ECO:0000256" key="4">
    <source>
        <dbReference type="ARBA" id="ARBA00023274"/>
    </source>
</evidence>
<keyword evidence="6" id="KW-0699">rRNA-binding</keyword>
<dbReference type="HAMAP" id="MF_00362">
    <property type="entry name" value="Ribosomal_uL10"/>
    <property type="match status" value="1"/>
</dbReference>
<dbReference type="Gene3D" id="6.10.250.290">
    <property type="match status" value="1"/>
</dbReference>
<dbReference type="NCBIfam" id="NF000955">
    <property type="entry name" value="PRK00099.1-1"/>
    <property type="match status" value="1"/>
</dbReference>
<organism evidence="7 8">
    <name type="scientific">Reichenbachiella faecimaris</name>
    <dbReference type="NCBI Taxonomy" id="692418"/>
    <lineage>
        <taxon>Bacteria</taxon>
        <taxon>Pseudomonadati</taxon>
        <taxon>Bacteroidota</taxon>
        <taxon>Cytophagia</taxon>
        <taxon>Cytophagales</taxon>
        <taxon>Reichenbachiellaceae</taxon>
        <taxon>Reichenbachiella</taxon>
    </lineage>
</organism>
<comment type="similarity">
    <text evidence="2 6">Belongs to the universal ribosomal protein uL10 family.</text>
</comment>
<dbReference type="GO" id="GO:0070180">
    <property type="term" value="F:large ribosomal subunit rRNA binding"/>
    <property type="evidence" value="ECO:0007669"/>
    <property type="project" value="UniProtKB-UniRule"/>
</dbReference>
<dbReference type="EMBL" id="FWYF01000003">
    <property type="protein sequence ID" value="SMD36558.1"/>
    <property type="molecule type" value="Genomic_DNA"/>
</dbReference>
<evidence type="ECO:0000256" key="6">
    <source>
        <dbReference type="HAMAP-Rule" id="MF_00362"/>
    </source>
</evidence>
<reference evidence="7 8" key="1">
    <citation type="submission" date="2017-04" db="EMBL/GenBank/DDBJ databases">
        <authorList>
            <person name="Afonso C.L."/>
            <person name="Miller P.J."/>
            <person name="Scott M.A."/>
            <person name="Spackman E."/>
            <person name="Goraichik I."/>
            <person name="Dimitrov K.M."/>
            <person name="Suarez D.L."/>
            <person name="Swayne D.E."/>
        </authorList>
    </citation>
    <scope>NUCLEOTIDE SEQUENCE [LARGE SCALE GENOMIC DNA]</scope>
    <source>
        <strain evidence="7 8">DSM 26133</strain>
    </source>
</reference>
<keyword evidence="8" id="KW-1185">Reference proteome</keyword>
<dbReference type="InterPro" id="IPR001790">
    <property type="entry name" value="Ribosomal_uL10"/>
</dbReference>
<dbReference type="PANTHER" id="PTHR11560">
    <property type="entry name" value="39S RIBOSOMAL PROTEIN L10, MITOCHONDRIAL"/>
    <property type="match status" value="1"/>
</dbReference>
<dbReference type="InterPro" id="IPR002363">
    <property type="entry name" value="Ribosomal_uL10_CS_bac"/>
</dbReference>
<dbReference type="OrthoDB" id="1523686at2"/>
<dbReference type="GO" id="GO:0003735">
    <property type="term" value="F:structural constituent of ribosome"/>
    <property type="evidence" value="ECO:0007669"/>
    <property type="project" value="InterPro"/>
</dbReference>
<dbReference type="RefSeq" id="WP_084373607.1">
    <property type="nucleotide sequence ID" value="NZ_FWYF01000003.1"/>
</dbReference>
<name>A0A1W2GJP2_REIFA</name>
<keyword evidence="6" id="KW-0694">RNA-binding</keyword>
<dbReference type="GO" id="GO:0015934">
    <property type="term" value="C:large ribosomal subunit"/>
    <property type="evidence" value="ECO:0007669"/>
    <property type="project" value="InterPro"/>
</dbReference>
<dbReference type="CDD" id="cd05797">
    <property type="entry name" value="Ribosomal_L10"/>
    <property type="match status" value="1"/>
</dbReference>
<keyword evidence="3 6" id="KW-0689">Ribosomal protein</keyword>
<evidence type="ECO:0000256" key="2">
    <source>
        <dbReference type="ARBA" id="ARBA00008889"/>
    </source>
</evidence>
<comment type="subunit">
    <text evidence="6">Part of the ribosomal stalk of the 50S ribosomal subunit. The N-terminus interacts with L11 and the large rRNA to form the base of the stalk. The C-terminus forms an elongated spine to which L12 dimers bind in a sequential fashion forming a multimeric L10(L12)X complex.</text>
</comment>
<dbReference type="Proteomes" id="UP000192472">
    <property type="component" value="Unassembled WGS sequence"/>
</dbReference>
<keyword evidence="4 6" id="KW-0687">Ribonucleoprotein</keyword>
<evidence type="ECO:0000313" key="8">
    <source>
        <dbReference type="Proteomes" id="UP000192472"/>
    </source>
</evidence>
<dbReference type="AlphaFoldDB" id="A0A1W2GJP2"/>
<gene>
    <name evidence="6" type="primary">rplJ</name>
    <name evidence="7" type="ORF">SAMN04488029_2962</name>
</gene>
<evidence type="ECO:0000313" key="7">
    <source>
        <dbReference type="EMBL" id="SMD36558.1"/>
    </source>
</evidence>
<dbReference type="GO" id="GO:0006412">
    <property type="term" value="P:translation"/>
    <property type="evidence" value="ECO:0007669"/>
    <property type="project" value="UniProtKB-UniRule"/>
</dbReference>
<dbReference type="InterPro" id="IPR043141">
    <property type="entry name" value="Ribosomal_uL10-like_sf"/>
</dbReference>
<comment type="function">
    <text evidence="1 6">Forms part of the ribosomal stalk, playing a central role in the interaction of the ribosome with GTP-bound translation factors.</text>
</comment>
<accession>A0A1W2GJP2</accession>
<evidence type="ECO:0000256" key="5">
    <source>
        <dbReference type="ARBA" id="ARBA00035202"/>
    </source>
</evidence>
<dbReference type="PROSITE" id="PS01109">
    <property type="entry name" value="RIBOSOMAL_L10"/>
    <property type="match status" value="1"/>
</dbReference>
<dbReference type="SUPFAM" id="SSF160369">
    <property type="entry name" value="Ribosomal protein L10-like"/>
    <property type="match status" value="1"/>
</dbReference>